<feature type="non-terminal residue" evidence="3">
    <location>
        <position position="277"/>
    </location>
</feature>
<dbReference type="Proteomes" id="UP001357485">
    <property type="component" value="Unassembled WGS sequence"/>
</dbReference>
<dbReference type="EMBL" id="JAVRRA010008753">
    <property type="protein sequence ID" value="KAK5255986.1"/>
    <property type="molecule type" value="Genomic_DNA"/>
</dbReference>
<feature type="region of interest" description="Disordered" evidence="1">
    <location>
        <begin position="114"/>
        <end position="139"/>
    </location>
</feature>
<protein>
    <recommendedName>
        <fullName evidence="2">VOC domain-containing protein</fullName>
    </recommendedName>
</protein>
<reference evidence="3 4" key="1">
    <citation type="submission" date="2023-08" db="EMBL/GenBank/DDBJ databases">
        <title>Black Yeasts Isolated from many extreme environments.</title>
        <authorList>
            <person name="Coleine C."/>
            <person name="Stajich J.E."/>
            <person name="Selbmann L."/>
        </authorList>
    </citation>
    <scope>NUCLEOTIDE SEQUENCE [LARGE SCALE GENOMIC DNA]</scope>
    <source>
        <strain evidence="3 4">CCFEE 536</strain>
    </source>
</reference>
<organism evidence="3 4">
    <name type="scientific">Cryomyces antarcticus</name>
    <dbReference type="NCBI Taxonomy" id="329879"/>
    <lineage>
        <taxon>Eukaryota</taxon>
        <taxon>Fungi</taxon>
        <taxon>Dikarya</taxon>
        <taxon>Ascomycota</taxon>
        <taxon>Pezizomycotina</taxon>
        <taxon>Dothideomycetes</taxon>
        <taxon>Dothideomycetes incertae sedis</taxon>
        <taxon>Cryomyces</taxon>
    </lineage>
</organism>
<dbReference type="PANTHER" id="PTHR35006">
    <property type="entry name" value="GLYOXALASE FAMILY PROTEIN (AFU_ORTHOLOGUE AFUA_5G14830)"/>
    <property type="match status" value="1"/>
</dbReference>
<dbReference type="Gene3D" id="3.10.180.10">
    <property type="entry name" value="2,3-Dihydroxybiphenyl 1,2-Dioxygenase, domain 1"/>
    <property type="match status" value="1"/>
</dbReference>
<dbReference type="SUPFAM" id="SSF54593">
    <property type="entry name" value="Glyoxalase/Bleomycin resistance protein/Dihydroxybiphenyl dioxygenase"/>
    <property type="match status" value="1"/>
</dbReference>
<keyword evidence="4" id="KW-1185">Reference proteome</keyword>
<feature type="domain" description="VOC" evidence="2">
    <location>
        <begin position="1"/>
        <end position="63"/>
    </location>
</feature>
<dbReference type="InterPro" id="IPR029068">
    <property type="entry name" value="Glyas_Bleomycin-R_OHBP_Dase"/>
</dbReference>
<comment type="caution">
    <text evidence="3">The sequence shown here is derived from an EMBL/GenBank/DDBJ whole genome shotgun (WGS) entry which is preliminary data.</text>
</comment>
<evidence type="ECO:0000313" key="4">
    <source>
        <dbReference type="Proteomes" id="UP001357485"/>
    </source>
</evidence>
<feature type="compositionally biased region" description="Polar residues" evidence="1">
    <location>
        <begin position="197"/>
        <end position="216"/>
    </location>
</feature>
<gene>
    <name evidence="3" type="ORF">LTR16_004273</name>
</gene>
<feature type="compositionally biased region" description="Basic and acidic residues" evidence="1">
    <location>
        <begin position="217"/>
        <end position="235"/>
    </location>
</feature>
<evidence type="ECO:0000313" key="3">
    <source>
        <dbReference type="EMBL" id="KAK5255986.1"/>
    </source>
</evidence>
<sequence>VKAGVSRIAFSAPSRTAVRDFYAAALTAGGRPNGSPASRDEADGSFNAAVLDFDGNGIEVVYRDDGGRGADADGSDVFEHSGVLGWRRNVADGEDAEEGSAVGGGAVRTKARTASMLGRSATRSVTPSRAPGISRSVSAPSVPASVLQPIGDAPSKTLVGTLLGAAAGAAVAYAICKAEDESAREEAAYHASVKLRTYSSPSRNSRAGRDVTQQTEQRPRRGFSERGSRRGDETAAPRAYSAAASARSAHSHRPLAIEAPPVPRSTTDVLAPLAEGA</sequence>
<accession>A0ABR0LXB1</accession>
<evidence type="ECO:0000256" key="1">
    <source>
        <dbReference type="SAM" id="MobiDB-lite"/>
    </source>
</evidence>
<dbReference type="PANTHER" id="PTHR35006:SF3">
    <property type="entry name" value="GLYOXALASE FAMILY PROTEIN (AFU_ORTHOLOGUE AFUA_3G06020)"/>
    <property type="match status" value="1"/>
</dbReference>
<dbReference type="PROSITE" id="PS51819">
    <property type="entry name" value="VOC"/>
    <property type="match status" value="1"/>
</dbReference>
<proteinExistence type="predicted"/>
<name>A0ABR0LXB1_9PEZI</name>
<feature type="region of interest" description="Disordered" evidence="1">
    <location>
        <begin position="196"/>
        <end position="277"/>
    </location>
</feature>
<feature type="non-terminal residue" evidence="3">
    <location>
        <position position="1"/>
    </location>
</feature>
<dbReference type="InterPro" id="IPR037523">
    <property type="entry name" value="VOC_core"/>
</dbReference>
<feature type="compositionally biased region" description="Low complexity" evidence="1">
    <location>
        <begin position="236"/>
        <end position="248"/>
    </location>
</feature>
<evidence type="ECO:0000259" key="2">
    <source>
        <dbReference type="PROSITE" id="PS51819"/>
    </source>
</evidence>